<proteinExistence type="predicted"/>
<reference evidence="1" key="1">
    <citation type="journal article" date="2021" name="IMA Fungus">
        <title>Genomic characterization of three marine fungi, including Emericellopsis atlantica sp. nov. with signatures of a generalist lifestyle and marine biomass degradation.</title>
        <authorList>
            <person name="Hagestad O.C."/>
            <person name="Hou L."/>
            <person name="Andersen J.H."/>
            <person name="Hansen E.H."/>
            <person name="Altermark B."/>
            <person name="Li C."/>
            <person name="Kuhnert E."/>
            <person name="Cox R.J."/>
            <person name="Crous P.W."/>
            <person name="Spatafora J.W."/>
            <person name="Lail K."/>
            <person name="Amirebrahimi M."/>
            <person name="Lipzen A."/>
            <person name="Pangilinan J."/>
            <person name="Andreopoulos W."/>
            <person name="Hayes R.D."/>
            <person name="Ng V."/>
            <person name="Grigoriev I.V."/>
            <person name="Jackson S.A."/>
            <person name="Sutton T.D.S."/>
            <person name="Dobson A.D.W."/>
            <person name="Rama T."/>
        </authorList>
    </citation>
    <scope>NUCLEOTIDE SEQUENCE</scope>
    <source>
        <strain evidence="1">TRa3180A</strain>
    </source>
</reference>
<evidence type="ECO:0000313" key="1">
    <source>
        <dbReference type="EMBL" id="KAG9245198.1"/>
    </source>
</evidence>
<protein>
    <submittedName>
        <fullName evidence="1">Uncharacterized protein</fullName>
    </submittedName>
</protein>
<accession>A0A9P7Z422</accession>
<dbReference type="Proteomes" id="UP000887226">
    <property type="component" value="Unassembled WGS sequence"/>
</dbReference>
<organism evidence="1 2">
    <name type="scientific">Calycina marina</name>
    <dbReference type="NCBI Taxonomy" id="1763456"/>
    <lineage>
        <taxon>Eukaryota</taxon>
        <taxon>Fungi</taxon>
        <taxon>Dikarya</taxon>
        <taxon>Ascomycota</taxon>
        <taxon>Pezizomycotina</taxon>
        <taxon>Leotiomycetes</taxon>
        <taxon>Helotiales</taxon>
        <taxon>Pezizellaceae</taxon>
        <taxon>Calycina</taxon>
    </lineage>
</organism>
<evidence type="ECO:0000313" key="2">
    <source>
        <dbReference type="Proteomes" id="UP000887226"/>
    </source>
</evidence>
<name>A0A9P7Z422_9HELO</name>
<comment type="caution">
    <text evidence="1">The sequence shown here is derived from an EMBL/GenBank/DDBJ whole genome shotgun (WGS) entry which is preliminary data.</text>
</comment>
<gene>
    <name evidence="1" type="ORF">BJ878DRAFT_479458</name>
</gene>
<dbReference type="EMBL" id="MU253860">
    <property type="protein sequence ID" value="KAG9245198.1"/>
    <property type="molecule type" value="Genomic_DNA"/>
</dbReference>
<keyword evidence="2" id="KW-1185">Reference proteome</keyword>
<dbReference type="AlphaFoldDB" id="A0A9P7Z422"/>
<sequence>MAAFGAEVSDHRTPESLADCEDLEYGAALANLVIDEHGVDPSQYLALTCAMQQNDEQGTKFPKDLQQVGPENKDILTKVLGKANAAVLLDHLQNFEGAMRVYSDRVRPYRILYSACAAATYKMRMETNRQWKRFETTT</sequence>